<dbReference type="OrthoDB" id="9797931at2"/>
<dbReference type="Proteomes" id="UP000061839">
    <property type="component" value="Chromosome"/>
</dbReference>
<feature type="domain" description="Enoyl reductase (ER)" evidence="7">
    <location>
        <begin position="9"/>
        <end position="332"/>
    </location>
</feature>
<dbReference type="Pfam" id="PF08240">
    <property type="entry name" value="ADH_N"/>
    <property type="match status" value="1"/>
</dbReference>
<keyword evidence="5" id="KW-0560">Oxidoreductase</keyword>
<dbReference type="InterPro" id="IPR036291">
    <property type="entry name" value="NAD(P)-bd_dom_sf"/>
</dbReference>
<comment type="cofactor">
    <cofactor evidence="1 6">
        <name>Zn(2+)</name>
        <dbReference type="ChEBI" id="CHEBI:29105"/>
    </cofactor>
</comment>
<dbReference type="SMART" id="SM00829">
    <property type="entry name" value="PKS_ER"/>
    <property type="match status" value="1"/>
</dbReference>
<dbReference type="InterPro" id="IPR013154">
    <property type="entry name" value="ADH-like_N"/>
</dbReference>
<dbReference type="AlphaFoldDB" id="A0A0D4C4B3"/>
<dbReference type="GO" id="GO:0008270">
    <property type="term" value="F:zinc ion binding"/>
    <property type="evidence" value="ECO:0007669"/>
    <property type="project" value="InterPro"/>
</dbReference>
<dbReference type="GO" id="GO:0016616">
    <property type="term" value="F:oxidoreductase activity, acting on the CH-OH group of donors, NAD or NADP as acceptor"/>
    <property type="evidence" value="ECO:0007669"/>
    <property type="project" value="InterPro"/>
</dbReference>
<dbReference type="RefSeq" id="WP_045077676.1">
    <property type="nucleotide sequence ID" value="NZ_CP011005.1"/>
</dbReference>
<dbReference type="InterPro" id="IPR045306">
    <property type="entry name" value="SDH-like"/>
</dbReference>
<comment type="similarity">
    <text evidence="2 6">Belongs to the zinc-containing alcohol dehydrogenase family.</text>
</comment>
<evidence type="ECO:0000256" key="1">
    <source>
        <dbReference type="ARBA" id="ARBA00001947"/>
    </source>
</evidence>
<dbReference type="CDD" id="cd05285">
    <property type="entry name" value="sorbitol_DH"/>
    <property type="match status" value="1"/>
</dbReference>
<evidence type="ECO:0000256" key="2">
    <source>
        <dbReference type="ARBA" id="ARBA00008072"/>
    </source>
</evidence>
<protein>
    <submittedName>
        <fullName evidence="8">Sorbitol dehydrogenase</fullName>
    </submittedName>
</protein>
<keyword evidence="4 6" id="KW-0862">Zinc</keyword>
<name>A0A0D4C4B3_9MICC</name>
<dbReference type="InterPro" id="IPR020843">
    <property type="entry name" value="ER"/>
</dbReference>
<evidence type="ECO:0000256" key="5">
    <source>
        <dbReference type="ARBA" id="ARBA00023002"/>
    </source>
</evidence>
<keyword evidence="9" id="KW-1185">Reference proteome</keyword>
<evidence type="ECO:0000313" key="9">
    <source>
        <dbReference type="Proteomes" id="UP000061839"/>
    </source>
</evidence>
<evidence type="ECO:0000256" key="3">
    <source>
        <dbReference type="ARBA" id="ARBA00022723"/>
    </source>
</evidence>
<dbReference type="EMBL" id="CP011005">
    <property type="protein sequence ID" value="AJT43221.1"/>
    <property type="molecule type" value="Genomic_DNA"/>
</dbReference>
<dbReference type="InterPro" id="IPR013149">
    <property type="entry name" value="ADH-like_C"/>
</dbReference>
<dbReference type="PANTHER" id="PTHR43161">
    <property type="entry name" value="SORBITOL DEHYDROGENASE"/>
    <property type="match status" value="1"/>
</dbReference>
<dbReference type="Gene3D" id="3.40.50.720">
    <property type="entry name" value="NAD(P)-binding Rossmann-like Domain"/>
    <property type="match status" value="1"/>
</dbReference>
<sequence length="336" mass="35218">MRASVLTPALELVIEQRPVPPVATNDVLVQVSSVGVCGSDVHYYRHGRIADFVVEQPMVLGHEAAGRIVAAGEAVDPRRIGERVSIEPQRPRLDSAQSLSGHYNLDPDIEFYATPPIDGAFAEYVSIPSVFAHRIPESMSDDAAALLEPLSVGIAAAQKAQLTVGDKVLIAGAGPIGLVLVQVAAAYGATEIVVSDLDAARLALAEQLGATASYDPRRGEQPEEPRFDVFFDASGAAPAVVAGIRALAPLGRAVLVGMGADDYALPISTIQNRELLVTGVFRYANTWPTAIGLVQSGAVNLDVLVSGRFGLDQVKEALDTAGSAEVLKNMVLPGLA</sequence>
<proteinExistence type="inferred from homology"/>
<dbReference type="SUPFAM" id="SSF50129">
    <property type="entry name" value="GroES-like"/>
    <property type="match status" value="1"/>
</dbReference>
<dbReference type="Pfam" id="PF00107">
    <property type="entry name" value="ADH_zinc_N"/>
    <property type="match status" value="1"/>
</dbReference>
<evidence type="ECO:0000313" key="8">
    <source>
        <dbReference type="EMBL" id="AJT43221.1"/>
    </source>
</evidence>
<dbReference type="SUPFAM" id="SSF51735">
    <property type="entry name" value="NAD(P)-binding Rossmann-fold domains"/>
    <property type="match status" value="1"/>
</dbReference>
<dbReference type="KEGG" id="ari:UM93_16435"/>
<gene>
    <name evidence="8" type="ORF">UM93_16435</name>
</gene>
<dbReference type="InterPro" id="IPR002328">
    <property type="entry name" value="ADH_Zn_CS"/>
</dbReference>
<dbReference type="STRING" id="1618207.UM93_16435"/>
<dbReference type="Gene3D" id="3.90.180.10">
    <property type="entry name" value="Medium-chain alcohol dehydrogenases, catalytic domain"/>
    <property type="match status" value="1"/>
</dbReference>
<keyword evidence="3 6" id="KW-0479">Metal-binding</keyword>
<evidence type="ECO:0000259" key="7">
    <source>
        <dbReference type="SMART" id="SM00829"/>
    </source>
</evidence>
<dbReference type="InterPro" id="IPR011032">
    <property type="entry name" value="GroES-like_sf"/>
</dbReference>
<evidence type="ECO:0000256" key="4">
    <source>
        <dbReference type="ARBA" id="ARBA00022833"/>
    </source>
</evidence>
<dbReference type="PROSITE" id="PS00059">
    <property type="entry name" value="ADH_ZINC"/>
    <property type="match status" value="1"/>
</dbReference>
<organism evidence="8 9">
    <name type="scientific">Psychromicrobium lacuslunae</name>
    <dbReference type="NCBI Taxonomy" id="1618207"/>
    <lineage>
        <taxon>Bacteria</taxon>
        <taxon>Bacillati</taxon>
        <taxon>Actinomycetota</taxon>
        <taxon>Actinomycetes</taxon>
        <taxon>Micrococcales</taxon>
        <taxon>Micrococcaceae</taxon>
        <taxon>Psychromicrobium</taxon>
    </lineage>
</organism>
<dbReference type="PATRIC" id="fig|1618207.4.peg.3339"/>
<accession>A0A0D4C4B3</accession>
<dbReference type="PANTHER" id="PTHR43161:SF9">
    <property type="entry name" value="SORBITOL DEHYDROGENASE"/>
    <property type="match status" value="1"/>
</dbReference>
<evidence type="ECO:0000256" key="6">
    <source>
        <dbReference type="RuleBase" id="RU361277"/>
    </source>
</evidence>
<dbReference type="HOGENOM" id="CLU_026673_11_5_11"/>
<reference evidence="8 9" key="1">
    <citation type="journal article" date="2015" name="Genome Announc.">
        <title>Complete Genome Sequencing of Protease-Producing Novel Arthrobacter sp. Strain IHBB 11108 Using PacBio Single-Molecule Real-Time Sequencing Technology.</title>
        <authorList>
            <person name="Kiran S."/>
            <person name="Swarnkar M.K."/>
            <person name="Pal M."/>
            <person name="Thakur R."/>
            <person name="Tewari R."/>
            <person name="Singh A.K."/>
            <person name="Gulati A."/>
        </authorList>
    </citation>
    <scope>NUCLEOTIDE SEQUENCE [LARGE SCALE GENOMIC DNA]</scope>
    <source>
        <strain evidence="8 9">IHBB 11108</strain>
    </source>
</reference>